<name>A0A0A9DT97_ARUDO</name>
<sequence>MTCIQLLQSPCCKLWLVSRRLLSILTTTWSKLAARVSLNRRRSGSSKVKACRYTKATRRVTCTSHLRWCSQKP</sequence>
<dbReference type="EMBL" id="GBRH01206889">
    <property type="protein sequence ID" value="JAD91006.1"/>
    <property type="molecule type" value="Transcribed_RNA"/>
</dbReference>
<reference evidence="1" key="1">
    <citation type="submission" date="2014-09" db="EMBL/GenBank/DDBJ databases">
        <authorList>
            <person name="Magalhaes I.L.F."/>
            <person name="Oliveira U."/>
            <person name="Santos F.R."/>
            <person name="Vidigal T.H.D.A."/>
            <person name="Brescovit A.D."/>
            <person name="Santos A.J."/>
        </authorList>
    </citation>
    <scope>NUCLEOTIDE SEQUENCE</scope>
    <source>
        <tissue evidence="1">Shoot tissue taken approximately 20 cm above the soil surface</tissue>
    </source>
</reference>
<organism evidence="1">
    <name type="scientific">Arundo donax</name>
    <name type="common">Giant reed</name>
    <name type="synonym">Donax arundinaceus</name>
    <dbReference type="NCBI Taxonomy" id="35708"/>
    <lineage>
        <taxon>Eukaryota</taxon>
        <taxon>Viridiplantae</taxon>
        <taxon>Streptophyta</taxon>
        <taxon>Embryophyta</taxon>
        <taxon>Tracheophyta</taxon>
        <taxon>Spermatophyta</taxon>
        <taxon>Magnoliopsida</taxon>
        <taxon>Liliopsida</taxon>
        <taxon>Poales</taxon>
        <taxon>Poaceae</taxon>
        <taxon>PACMAD clade</taxon>
        <taxon>Arundinoideae</taxon>
        <taxon>Arundineae</taxon>
        <taxon>Arundo</taxon>
    </lineage>
</organism>
<dbReference type="AlphaFoldDB" id="A0A0A9DT97"/>
<protein>
    <submittedName>
        <fullName evidence="1">Uncharacterized protein</fullName>
    </submittedName>
</protein>
<evidence type="ECO:0000313" key="1">
    <source>
        <dbReference type="EMBL" id="JAD91006.1"/>
    </source>
</evidence>
<reference evidence="1" key="2">
    <citation type="journal article" date="2015" name="Data Brief">
        <title>Shoot transcriptome of the giant reed, Arundo donax.</title>
        <authorList>
            <person name="Barrero R.A."/>
            <person name="Guerrero F.D."/>
            <person name="Moolhuijzen P."/>
            <person name="Goolsby J.A."/>
            <person name="Tidwell J."/>
            <person name="Bellgard S.E."/>
            <person name="Bellgard M.I."/>
        </authorList>
    </citation>
    <scope>NUCLEOTIDE SEQUENCE</scope>
    <source>
        <tissue evidence="1">Shoot tissue taken approximately 20 cm above the soil surface</tissue>
    </source>
</reference>
<proteinExistence type="predicted"/>
<accession>A0A0A9DT97</accession>